<feature type="active site" description="For glutaminase activity" evidence="7">
    <location>
        <position position="128"/>
    </location>
</feature>
<organism evidence="11 12">
    <name type="scientific">Microbacter margulisiae</name>
    <dbReference type="NCBI Taxonomy" id="1350067"/>
    <lineage>
        <taxon>Bacteria</taxon>
        <taxon>Pseudomonadati</taxon>
        <taxon>Bacteroidota</taxon>
        <taxon>Bacteroidia</taxon>
        <taxon>Bacteroidales</taxon>
        <taxon>Porphyromonadaceae</taxon>
        <taxon>Microbacter</taxon>
    </lineage>
</organism>
<dbReference type="PROSITE" id="PS50263">
    <property type="entry name" value="CN_HYDROLASE"/>
    <property type="match status" value="1"/>
</dbReference>
<dbReference type="SUPFAM" id="SSF56317">
    <property type="entry name" value="Carbon-nitrogen hydrolase"/>
    <property type="match status" value="1"/>
</dbReference>
<comment type="similarity">
    <text evidence="2 7 8">In the C-terminal section; belongs to the NAD synthetase family.</text>
</comment>
<sequence length="654" mass="73769">MRKFVAAKHKHTLMHYGYIKIATAIPNLTVANCGYNIERIEVMMRQAENQDAQIVCFPELCITAYTCGDLFHQQALIEEAETALHNLLDKTQNLDIISIVGMPVKSRDRLFNCGIVIQKGKILAVVPKTHLPNYHEFYEKRWFTSSLHALDENIILAGQKVPFGTQLLIGTTTFRFGIEICEDLWVTIPPSSLHTLSGAHLIFNLSASNETIGKNEYIKSLIAQQSARCISGYVYVSSGFGESTQDVVFAGKSIFAENGKIITESERFLIDEQLTISEIDIDLLKNERQMNSSFTQDGFSLFDSTPKYRLIDCEILSSKAFHLTRPYSPTPFIPAGPVLDARCEEILAIQITGLVQRINHTKLTKAVIGISGGLDSTLALLVTTLAFDKLSIPRENIIGVTMPGFGTTSRTLNNAKQLMKSLQCSIREIDITEASLLHFKDLDHNPEIHDVTYENTQARERTQLLMDIANKENGLVIGTGDLSELALGWCTYNGDHMSMYAVNSGVPKTLVKYLVQWAANHKMNQNSALTLKDILNTPVSPELLPKNEQDDITQKTEEIIGPYELHDFFLYYMIRYGFRPNKIRFLATQAFHNKYSAADIQKWLTLFINRFFSQQFKRSCMPDGPKVGTINLSPRGDWRMPSDADKTLWMEIDR</sequence>
<evidence type="ECO:0000256" key="3">
    <source>
        <dbReference type="ARBA" id="ARBA00022598"/>
    </source>
</evidence>
<dbReference type="NCBIfam" id="TIGR00552">
    <property type="entry name" value="nadE"/>
    <property type="match status" value="1"/>
</dbReference>
<dbReference type="Proteomes" id="UP000544222">
    <property type="component" value="Unassembled WGS sequence"/>
</dbReference>
<dbReference type="PANTHER" id="PTHR23090:SF9">
    <property type="entry name" value="GLUTAMINE-DEPENDENT NAD(+) SYNTHETASE"/>
    <property type="match status" value="1"/>
</dbReference>
<dbReference type="InterPro" id="IPR041856">
    <property type="entry name" value="NAD+_synth_C"/>
</dbReference>
<feature type="binding site" evidence="7">
    <location>
        <begin position="489"/>
        <end position="492"/>
    </location>
    <ligand>
        <name>deamido-NAD(+)</name>
        <dbReference type="ChEBI" id="CHEBI:58437"/>
        <note>ligand shared between two neighboring subunits</note>
    </ligand>
</feature>
<comment type="caution">
    <text evidence="11">The sequence shown here is derived from an EMBL/GenBank/DDBJ whole genome shotgun (WGS) entry which is preliminary data.</text>
</comment>
<feature type="domain" description="CN hydrolase" evidence="10">
    <location>
        <begin position="19"/>
        <end position="281"/>
    </location>
</feature>
<dbReference type="AlphaFoldDB" id="A0A7W5DNJ0"/>
<evidence type="ECO:0000256" key="4">
    <source>
        <dbReference type="ARBA" id="ARBA00022741"/>
    </source>
</evidence>
<dbReference type="GO" id="GO:0003952">
    <property type="term" value="F:NAD+ synthase (glutamine-hydrolyzing) activity"/>
    <property type="evidence" value="ECO:0007669"/>
    <property type="project" value="UniProtKB-UniRule"/>
</dbReference>
<dbReference type="GO" id="GO:0009435">
    <property type="term" value="P:NAD+ biosynthetic process"/>
    <property type="evidence" value="ECO:0007669"/>
    <property type="project" value="UniProtKB-UniRule"/>
</dbReference>
<feature type="binding site" evidence="7">
    <location>
        <begin position="369"/>
        <end position="376"/>
    </location>
    <ligand>
        <name>ATP</name>
        <dbReference type="ChEBI" id="CHEBI:30616"/>
    </ligand>
</feature>
<dbReference type="GO" id="GO:0005737">
    <property type="term" value="C:cytoplasm"/>
    <property type="evidence" value="ECO:0007669"/>
    <property type="project" value="InterPro"/>
</dbReference>
<reference evidence="11 12" key="1">
    <citation type="submission" date="2020-08" db="EMBL/GenBank/DDBJ databases">
        <title>Genomic Encyclopedia of Type Strains, Phase IV (KMG-IV): sequencing the most valuable type-strain genomes for metagenomic binning, comparative biology and taxonomic classification.</title>
        <authorList>
            <person name="Goeker M."/>
        </authorList>
    </citation>
    <scope>NUCLEOTIDE SEQUENCE [LARGE SCALE GENOMIC DNA]</scope>
    <source>
        <strain evidence="11 12">DSM 27471</strain>
    </source>
</reference>
<dbReference type="EC" id="6.3.5.1" evidence="7 8"/>
<dbReference type="FunFam" id="1.10.10.1140:FF:000001">
    <property type="entry name" value="Glutamine-dependent NAD(+) synthetase"/>
    <property type="match status" value="1"/>
</dbReference>
<comment type="function">
    <text evidence="7">Catalyzes the ATP-dependent amidation of deamido-NAD to form NAD. Uses L-glutamine as a nitrogen source.</text>
</comment>
<dbReference type="Gene3D" id="3.40.50.620">
    <property type="entry name" value="HUPs"/>
    <property type="match status" value="1"/>
</dbReference>
<feature type="binding site" evidence="7">
    <location>
        <position position="617"/>
    </location>
    <ligand>
        <name>deamido-NAD(+)</name>
        <dbReference type="ChEBI" id="CHEBI:58437"/>
        <note>ligand shared between two neighboring subunits</note>
    </ligand>
</feature>
<dbReference type="Gene3D" id="1.10.10.1140">
    <property type="entry name" value="Glutamine-dependent NAD+ synthetase, C-terminal domain"/>
    <property type="match status" value="1"/>
</dbReference>
<evidence type="ECO:0000256" key="5">
    <source>
        <dbReference type="ARBA" id="ARBA00022840"/>
    </source>
</evidence>
<keyword evidence="5 7" id="KW-0067">ATP-binding</keyword>
<feature type="binding site" evidence="7">
    <location>
        <position position="455"/>
    </location>
    <ligand>
        <name>deamido-NAD(+)</name>
        <dbReference type="ChEBI" id="CHEBI:58437"/>
        <note>ligand shared between two neighboring subunits</note>
    </ligand>
</feature>
<dbReference type="EMBL" id="JACHYB010000001">
    <property type="protein sequence ID" value="MBB3186046.1"/>
    <property type="molecule type" value="Genomic_DNA"/>
</dbReference>
<evidence type="ECO:0000256" key="1">
    <source>
        <dbReference type="ARBA" id="ARBA00005188"/>
    </source>
</evidence>
<evidence type="ECO:0000259" key="10">
    <source>
        <dbReference type="PROSITE" id="PS50263"/>
    </source>
</evidence>
<feature type="binding site" evidence="7">
    <location>
        <position position="208"/>
    </location>
    <ligand>
        <name>L-glutamine</name>
        <dbReference type="ChEBI" id="CHEBI:58359"/>
    </ligand>
</feature>
<proteinExistence type="inferred from homology"/>
<dbReference type="Gene3D" id="3.60.110.10">
    <property type="entry name" value="Carbon-nitrogen hydrolase"/>
    <property type="match status" value="1"/>
</dbReference>
<dbReference type="CDD" id="cd00553">
    <property type="entry name" value="NAD_synthase"/>
    <property type="match status" value="1"/>
</dbReference>
<dbReference type="SUPFAM" id="SSF52402">
    <property type="entry name" value="Adenine nucleotide alpha hydrolases-like"/>
    <property type="match status" value="1"/>
</dbReference>
<dbReference type="InterPro" id="IPR003694">
    <property type="entry name" value="NAD_synthase"/>
</dbReference>
<evidence type="ECO:0000313" key="12">
    <source>
        <dbReference type="Proteomes" id="UP000544222"/>
    </source>
</evidence>
<dbReference type="Pfam" id="PF00795">
    <property type="entry name" value="CN_hydrolase"/>
    <property type="match status" value="1"/>
</dbReference>
<dbReference type="PANTHER" id="PTHR23090">
    <property type="entry name" value="NH 3 /GLUTAMINE-DEPENDENT NAD + SYNTHETASE"/>
    <property type="match status" value="1"/>
</dbReference>
<comment type="catalytic activity">
    <reaction evidence="7 8">
        <text>deamido-NAD(+) + L-glutamine + ATP + H2O = L-glutamate + AMP + diphosphate + NAD(+) + H(+)</text>
        <dbReference type="Rhea" id="RHEA:24384"/>
        <dbReference type="ChEBI" id="CHEBI:15377"/>
        <dbReference type="ChEBI" id="CHEBI:15378"/>
        <dbReference type="ChEBI" id="CHEBI:29985"/>
        <dbReference type="ChEBI" id="CHEBI:30616"/>
        <dbReference type="ChEBI" id="CHEBI:33019"/>
        <dbReference type="ChEBI" id="CHEBI:57540"/>
        <dbReference type="ChEBI" id="CHEBI:58359"/>
        <dbReference type="ChEBI" id="CHEBI:58437"/>
        <dbReference type="ChEBI" id="CHEBI:456215"/>
        <dbReference type="EC" id="6.3.5.1"/>
    </reaction>
</comment>
<dbReference type="PIRSF" id="PIRSF006630">
    <property type="entry name" value="NADS_GAT"/>
    <property type="match status" value="1"/>
</dbReference>
<dbReference type="NCBIfam" id="NF002730">
    <property type="entry name" value="PRK02628.1"/>
    <property type="match status" value="1"/>
</dbReference>
<evidence type="ECO:0000256" key="6">
    <source>
        <dbReference type="ARBA" id="ARBA00023027"/>
    </source>
</evidence>
<dbReference type="InterPro" id="IPR014445">
    <property type="entry name" value="Gln-dep_NAD_synthase"/>
</dbReference>
<evidence type="ECO:0000256" key="7">
    <source>
        <dbReference type="HAMAP-Rule" id="MF_02090"/>
    </source>
</evidence>
<dbReference type="InterPro" id="IPR036526">
    <property type="entry name" value="C-N_Hydrolase_sf"/>
</dbReference>
<gene>
    <name evidence="7" type="primary">nadE</name>
    <name evidence="11" type="ORF">FHX64_000209</name>
</gene>
<comment type="pathway">
    <text evidence="1 7 8">Cofactor biosynthesis; NAD(+) biosynthesis; NAD(+) from deamido-NAD(+) (L-Gln route): step 1/1.</text>
</comment>
<dbReference type="Pfam" id="PF02540">
    <property type="entry name" value="NAD_synthase"/>
    <property type="match status" value="1"/>
</dbReference>
<dbReference type="CDD" id="cd07570">
    <property type="entry name" value="GAT_Gln-NAD-synth"/>
    <property type="match status" value="1"/>
</dbReference>
<evidence type="ECO:0000313" key="11">
    <source>
        <dbReference type="EMBL" id="MBB3186046.1"/>
    </source>
</evidence>
<feature type="active site" description="Proton acceptor; for glutaminase activity" evidence="7">
    <location>
        <position position="59"/>
    </location>
</feature>
<comment type="similarity">
    <text evidence="9">Belongs to the NAD synthetase family.</text>
</comment>
<dbReference type="InterPro" id="IPR014729">
    <property type="entry name" value="Rossmann-like_a/b/a_fold"/>
</dbReference>
<evidence type="ECO:0000256" key="2">
    <source>
        <dbReference type="ARBA" id="ARBA00007145"/>
    </source>
</evidence>
<protein>
    <recommendedName>
        <fullName evidence="7 8">Glutamine-dependent NAD(+) synthetase</fullName>
        <ecNumber evidence="7 8">6.3.5.1</ecNumber>
    </recommendedName>
    <alternativeName>
        <fullName evidence="7 8">NAD(+) synthase [glutamine-hydrolyzing]</fullName>
    </alternativeName>
</protein>
<dbReference type="GO" id="GO:0005524">
    <property type="term" value="F:ATP binding"/>
    <property type="evidence" value="ECO:0007669"/>
    <property type="project" value="UniProtKB-UniRule"/>
</dbReference>
<name>A0A7W5DNJ0_9PORP</name>
<feature type="binding site" evidence="7">
    <location>
        <position position="214"/>
    </location>
    <ligand>
        <name>L-glutamine</name>
        <dbReference type="ChEBI" id="CHEBI:58359"/>
    </ligand>
</feature>
<keyword evidence="6 7" id="KW-0520">NAD</keyword>
<dbReference type="InterPro" id="IPR022310">
    <property type="entry name" value="NAD/GMP_synthase"/>
</dbReference>
<feature type="binding site" evidence="7">
    <location>
        <position position="134"/>
    </location>
    <ligand>
        <name>L-glutamine</name>
        <dbReference type="ChEBI" id="CHEBI:58359"/>
    </ligand>
</feature>
<feature type="binding site" evidence="7">
    <location>
        <position position="484"/>
    </location>
    <ligand>
        <name>deamido-NAD(+)</name>
        <dbReference type="ChEBI" id="CHEBI:58437"/>
        <note>ligand shared between two neighboring subunits</note>
    </ligand>
</feature>
<feature type="active site" description="Nucleophile; for glutaminase activity" evidence="7">
    <location>
        <position position="181"/>
    </location>
</feature>
<dbReference type="GO" id="GO:0004359">
    <property type="term" value="F:glutaminase activity"/>
    <property type="evidence" value="ECO:0007669"/>
    <property type="project" value="InterPro"/>
</dbReference>
<evidence type="ECO:0000256" key="8">
    <source>
        <dbReference type="PIRNR" id="PIRNR006630"/>
    </source>
</evidence>
<keyword evidence="3 7" id="KW-0436">Ligase</keyword>
<accession>A0A7W5DNJ0</accession>
<dbReference type="HAMAP" id="MF_02090">
    <property type="entry name" value="NadE_glutamine_dep"/>
    <property type="match status" value="1"/>
</dbReference>
<dbReference type="InterPro" id="IPR003010">
    <property type="entry name" value="C-N_Hydrolase"/>
</dbReference>
<feature type="binding site" evidence="7">
    <location>
        <position position="479"/>
    </location>
    <ligand>
        <name>ATP</name>
        <dbReference type="ChEBI" id="CHEBI:30616"/>
    </ligand>
</feature>
<keyword evidence="12" id="KW-1185">Reference proteome</keyword>
<dbReference type="GO" id="GO:0008795">
    <property type="term" value="F:NAD+ synthase activity"/>
    <property type="evidence" value="ECO:0007669"/>
    <property type="project" value="UniProtKB-UniRule"/>
</dbReference>
<keyword evidence="4 7" id="KW-0547">Nucleotide-binding</keyword>
<dbReference type="UniPathway" id="UPA00253">
    <property type="reaction ID" value="UER00334"/>
</dbReference>
<evidence type="ECO:0000256" key="9">
    <source>
        <dbReference type="RuleBase" id="RU003811"/>
    </source>
</evidence>